<accession>A0A179BDB8</accession>
<dbReference type="AlphaFoldDB" id="A0A179BDB8"/>
<dbReference type="EMBL" id="LWBS01000437">
    <property type="protein sequence ID" value="OAP89369.1"/>
    <property type="molecule type" value="Genomic_DNA"/>
</dbReference>
<sequence>MPALAGSQNVEGAAKRLQNLQDFADLRCGLAGFEVDDKTKPDAGNAGKLVLPQVLLLAGASNQGADVGWTLYVFRHEFFPIGKI</sequence>
<reference evidence="1" key="1">
    <citation type="submission" date="2016-04" db="EMBL/GenBank/DDBJ databases">
        <title>Fast-growing isolate from the root nodules of Vavilovia formosa.</title>
        <authorList>
            <person name="Kimeklis A."/>
            <person name="Safronova V."/>
            <person name="Belimov A."/>
            <person name="Andronov E."/>
        </authorList>
    </citation>
    <scope>NUCLEOTIDE SEQUENCE [LARGE SCALE GENOMIC DNA]</scope>
    <source>
        <strain evidence="1">Vaf-46</strain>
    </source>
</reference>
<organism evidence="1">
    <name type="scientific">Rhizobium leguminosarum</name>
    <dbReference type="NCBI Taxonomy" id="384"/>
    <lineage>
        <taxon>Bacteria</taxon>
        <taxon>Pseudomonadati</taxon>
        <taxon>Pseudomonadota</taxon>
        <taxon>Alphaproteobacteria</taxon>
        <taxon>Hyphomicrobiales</taxon>
        <taxon>Rhizobiaceae</taxon>
        <taxon>Rhizobium/Agrobacterium group</taxon>
        <taxon>Rhizobium</taxon>
    </lineage>
</organism>
<gene>
    <name evidence="1" type="ORF">A4U53_32970</name>
</gene>
<name>A0A179BDB8_RHILE</name>
<protein>
    <submittedName>
        <fullName evidence="1">Uncharacterized protein</fullName>
    </submittedName>
</protein>
<comment type="caution">
    <text evidence="1">The sequence shown here is derived from an EMBL/GenBank/DDBJ whole genome shotgun (WGS) entry which is preliminary data.</text>
</comment>
<evidence type="ECO:0000313" key="1">
    <source>
        <dbReference type="EMBL" id="OAP89369.1"/>
    </source>
</evidence>
<proteinExistence type="predicted"/>